<keyword evidence="1" id="KW-1133">Transmembrane helix</keyword>
<dbReference type="PANTHER" id="PTHR46238">
    <property type="entry name" value="REVERSE TRANSCRIPTASE DOMAIN-CONTAINING PROTEIN"/>
    <property type="match status" value="1"/>
</dbReference>
<evidence type="ECO:0000256" key="1">
    <source>
        <dbReference type="SAM" id="Phobius"/>
    </source>
</evidence>
<feature type="transmembrane region" description="Helical" evidence="1">
    <location>
        <begin position="152"/>
        <end position="175"/>
    </location>
</feature>
<reference evidence="2" key="2">
    <citation type="submission" date="2022-01" db="EMBL/GenBank/DDBJ databases">
        <authorList>
            <person name="Yamashiro T."/>
            <person name="Shiraishi A."/>
            <person name="Satake H."/>
            <person name="Nakayama K."/>
        </authorList>
    </citation>
    <scope>NUCLEOTIDE SEQUENCE</scope>
</reference>
<sequence length="400" mass="44936">MICDFNKNENDQNEEAVICIGEHILEPKESFRYLGSVIHKSGRIEDDVTHHIQAGWLKWRAATGILYDKNVPLKLKEKFYRVAIQPTMLYGRVETIFINGVRRRGRPKLRWEDRLKTDLKELLLSEDMTSNRNSWRTRIRGLYVSFAYVPRVFLHLCAFCAFMLVCSLDHVSVFLEAVPLSLGKGVTVYIPPPSYLALAGLGTVVVVVLAVVILLDPSFDAILGECGLMLALDQKSYRFLKTLQRMSMVDMVEDLAGKIKLFDFILGSKAKLEEHNRSVKVEIALTELLATNEQAKSAAYFTANNDVGSSPNNAFSKLDLHAHDKTSPPGPFDGKQPELKNHVGVGGYDYPAFISLNIKNGAYAPLKSAFEGEQIMCGYCLRKSFGIRNMTWISTAAKMF</sequence>
<keyword evidence="1" id="KW-0812">Transmembrane</keyword>
<accession>A0ABQ5BV09</accession>
<evidence type="ECO:0000313" key="2">
    <source>
        <dbReference type="EMBL" id="GJT16934.1"/>
    </source>
</evidence>
<feature type="transmembrane region" description="Helical" evidence="1">
    <location>
        <begin position="195"/>
        <end position="215"/>
    </location>
</feature>
<dbReference type="EMBL" id="BQNB010013516">
    <property type="protein sequence ID" value="GJT16934.1"/>
    <property type="molecule type" value="Genomic_DNA"/>
</dbReference>
<proteinExistence type="predicted"/>
<keyword evidence="3" id="KW-1185">Reference proteome</keyword>
<evidence type="ECO:0000313" key="3">
    <source>
        <dbReference type="Proteomes" id="UP001151760"/>
    </source>
</evidence>
<name>A0ABQ5BV09_9ASTR</name>
<organism evidence="2 3">
    <name type="scientific">Tanacetum coccineum</name>
    <dbReference type="NCBI Taxonomy" id="301880"/>
    <lineage>
        <taxon>Eukaryota</taxon>
        <taxon>Viridiplantae</taxon>
        <taxon>Streptophyta</taxon>
        <taxon>Embryophyta</taxon>
        <taxon>Tracheophyta</taxon>
        <taxon>Spermatophyta</taxon>
        <taxon>Magnoliopsida</taxon>
        <taxon>eudicotyledons</taxon>
        <taxon>Gunneridae</taxon>
        <taxon>Pentapetalae</taxon>
        <taxon>asterids</taxon>
        <taxon>campanulids</taxon>
        <taxon>Asterales</taxon>
        <taxon>Asteraceae</taxon>
        <taxon>Asteroideae</taxon>
        <taxon>Anthemideae</taxon>
        <taxon>Anthemidinae</taxon>
        <taxon>Tanacetum</taxon>
    </lineage>
</organism>
<protein>
    <submittedName>
        <fullName evidence="2">Uncharacterized protein</fullName>
    </submittedName>
</protein>
<dbReference type="Proteomes" id="UP001151760">
    <property type="component" value="Unassembled WGS sequence"/>
</dbReference>
<reference evidence="2" key="1">
    <citation type="journal article" date="2022" name="Int. J. Mol. Sci.">
        <title>Draft Genome of Tanacetum Coccineum: Genomic Comparison of Closely Related Tanacetum-Family Plants.</title>
        <authorList>
            <person name="Yamashiro T."/>
            <person name="Shiraishi A."/>
            <person name="Nakayama K."/>
            <person name="Satake H."/>
        </authorList>
    </citation>
    <scope>NUCLEOTIDE SEQUENCE</scope>
</reference>
<dbReference type="PANTHER" id="PTHR46238:SF8">
    <property type="entry name" value="ENDONUCLEASE_EXONUCLEASE_PHOSPHATASE DOMAIN-CONTAINING PROTEIN"/>
    <property type="match status" value="1"/>
</dbReference>
<keyword evidence="1" id="KW-0472">Membrane</keyword>
<gene>
    <name evidence="2" type="ORF">Tco_0875640</name>
</gene>
<comment type="caution">
    <text evidence="2">The sequence shown here is derived from an EMBL/GenBank/DDBJ whole genome shotgun (WGS) entry which is preliminary data.</text>
</comment>